<comment type="caution">
    <text evidence="3">The sequence shown here is derived from an EMBL/GenBank/DDBJ whole genome shotgun (WGS) entry which is preliminary data.</text>
</comment>
<proteinExistence type="predicted"/>
<protein>
    <submittedName>
        <fullName evidence="3">Uncharacterized protein</fullName>
    </submittedName>
</protein>
<feature type="chain" id="PRO_5039917537" evidence="2">
    <location>
        <begin position="25"/>
        <end position="414"/>
    </location>
</feature>
<feature type="signal peptide" evidence="2">
    <location>
        <begin position="1"/>
        <end position="24"/>
    </location>
</feature>
<name>A0A9J6CRH4_POLVA</name>
<evidence type="ECO:0000313" key="3">
    <source>
        <dbReference type="EMBL" id="KAG5684629.1"/>
    </source>
</evidence>
<evidence type="ECO:0000313" key="4">
    <source>
        <dbReference type="Proteomes" id="UP001107558"/>
    </source>
</evidence>
<accession>A0A9J6CRH4</accession>
<reference evidence="3" key="1">
    <citation type="submission" date="2021-03" db="EMBL/GenBank/DDBJ databases">
        <title>Chromosome level genome of the anhydrobiotic midge Polypedilum vanderplanki.</title>
        <authorList>
            <person name="Yoshida Y."/>
            <person name="Kikawada T."/>
            <person name="Gusev O."/>
        </authorList>
    </citation>
    <scope>NUCLEOTIDE SEQUENCE</scope>
    <source>
        <strain evidence="3">NIAS01</strain>
        <tissue evidence="3">Whole body or cell culture</tissue>
    </source>
</reference>
<evidence type="ECO:0000256" key="2">
    <source>
        <dbReference type="SAM" id="SignalP"/>
    </source>
</evidence>
<keyword evidence="2" id="KW-0732">Signal</keyword>
<dbReference type="AlphaFoldDB" id="A0A9J6CRH4"/>
<dbReference type="Proteomes" id="UP001107558">
    <property type="component" value="Chromosome 1"/>
</dbReference>
<dbReference type="PANTHER" id="PTHR39956:SF1">
    <property type="entry name" value="GH09530P-RELATED"/>
    <property type="match status" value="1"/>
</dbReference>
<sequence length="414" mass="45424">MGKLLKSLQLQTFLILWIIYTVNGAPYSKYGRTCKDIGCLPREQCVMAYDTCSFNQQENTNCGRYPTCQKRVDAPPPPQNSGPILNPAPENTRVSSNDGPPRDSINPNNVFGFPSSNNYNPYPQMPPQQIPLDIPRLPDNKQPFPASPNQGNNNMYQYPYFPQLTPPPNVFFFPTPPPANYYKPMQPSGSSSIINNASLNLMLLGLLFLLIYRPPSTQPTLSIWNIPTTTTTIYTTTTTRPTTTTTRRQWTTKPMFYNPSNPTYGGGGSFFGSRFDDDDPFNSFRTRTTTSTRRPFPSSSGSSDSLGGFFSGLSSLLSGDVGKLISGALSNRGGSSSSGGGFFDTRPVIENKGYRGGLFSENTGSHSLQKPSETYGGYPVTRDNTQLVPQQPAASNPSTSNQQASHGKFGWKLN</sequence>
<dbReference type="PANTHER" id="PTHR39956">
    <property type="entry name" value="GH09530P-RELATED"/>
    <property type="match status" value="1"/>
</dbReference>
<keyword evidence="4" id="KW-1185">Reference proteome</keyword>
<evidence type="ECO:0000256" key="1">
    <source>
        <dbReference type="SAM" id="MobiDB-lite"/>
    </source>
</evidence>
<feature type="region of interest" description="Disordered" evidence="1">
    <location>
        <begin position="281"/>
        <end position="304"/>
    </location>
</feature>
<feature type="region of interest" description="Disordered" evidence="1">
    <location>
        <begin position="73"/>
        <end position="118"/>
    </location>
</feature>
<gene>
    <name evidence="3" type="ORF">PVAND_013851</name>
</gene>
<feature type="region of interest" description="Disordered" evidence="1">
    <location>
        <begin position="354"/>
        <end position="414"/>
    </location>
</feature>
<feature type="compositionally biased region" description="Polar residues" evidence="1">
    <location>
        <begin position="382"/>
        <end position="405"/>
    </location>
</feature>
<organism evidence="3 4">
    <name type="scientific">Polypedilum vanderplanki</name>
    <name type="common">Sleeping chironomid midge</name>
    <dbReference type="NCBI Taxonomy" id="319348"/>
    <lineage>
        <taxon>Eukaryota</taxon>
        <taxon>Metazoa</taxon>
        <taxon>Ecdysozoa</taxon>
        <taxon>Arthropoda</taxon>
        <taxon>Hexapoda</taxon>
        <taxon>Insecta</taxon>
        <taxon>Pterygota</taxon>
        <taxon>Neoptera</taxon>
        <taxon>Endopterygota</taxon>
        <taxon>Diptera</taxon>
        <taxon>Nematocera</taxon>
        <taxon>Chironomoidea</taxon>
        <taxon>Chironomidae</taxon>
        <taxon>Chironominae</taxon>
        <taxon>Polypedilum</taxon>
        <taxon>Polypedilum</taxon>
    </lineage>
</organism>
<feature type="compositionally biased region" description="Polar residues" evidence="1">
    <location>
        <begin position="360"/>
        <end position="372"/>
    </location>
</feature>
<dbReference type="EMBL" id="JADBJN010000001">
    <property type="protein sequence ID" value="KAG5684629.1"/>
    <property type="molecule type" value="Genomic_DNA"/>
</dbReference>
<dbReference type="OrthoDB" id="8122555at2759"/>